<evidence type="ECO:0000256" key="4">
    <source>
        <dbReference type="ARBA" id="ARBA00017273"/>
    </source>
</evidence>
<comment type="subcellular location">
    <subcellularLocation>
        <location evidence="1 13">Cytoplasm</location>
    </subcellularLocation>
</comment>
<dbReference type="GO" id="GO:0006281">
    <property type="term" value="P:DNA repair"/>
    <property type="evidence" value="ECO:0007669"/>
    <property type="project" value="UniProtKB-UniRule"/>
</dbReference>
<evidence type="ECO:0000256" key="3">
    <source>
        <dbReference type="ARBA" id="ARBA00012417"/>
    </source>
</evidence>
<comment type="caution">
    <text evidence="15">The sequence shown here is derived from an EMBL/GenBank/DDBJ whole genome shotgun (WGS) entry which is preliminary data.</text>
</comment>
<proteinExistence type="inferred from homology"/>
<comment type="catalytic activity">
    <reaction evidence="12 13">
        <text>DNA(n) + a 2'-deoxyribonucleoside 5'-triphosphate = DNA(n+1) + diphosphate</text>
        <dbReference type="Rhea" id="RHEA:22508"/>
        <dbReference type="Rhea" id="RHEA-COMP:17339"/>
        <dbReference type="Rhea" id="RHEA-COMP:17340"/>
        <dbReference type="ChEBI" id="CHEBI:33019"/>
        <dbReference type="ChEBI" id="CHEBI:61560"/>
        <dbReference type="ChEBI" id="CHEBI:173112"/>
        <dbReference type="EC" id="2.7.7.7"/>
    </reaction>
</comment>
<evidence type="ECO:0000256" key="7">
    <source>
        <dbReference type="ARBA" id="ARBA00022695"/>
    </source>
</evidence>
<evidence type="ECO:0000256" key="9">
    <source>
        <dbReference type="ARBA" id="ARBA00022763"/>
    </source>
</evidence>
<dbReference type="Gene3D" id="1.10.150.870">
    <property type="match status" value="1"/>
</dbReference>
<evidence type="ECO:0000313" key="16">
    <source>
        <dbReference type="Proteomes" id="UP000248925"/>
    </source>
</evidence>
<dbReference type="EC" id="2.7.7.7" evidence="3 13"/>
<keyword evidence="10 13" id="KW-0239">DNA-directed DNA polymerase</keyword>
<evidence type="ECO:0000256" key="10">
    <source>
        <dbReference type="ARBA" id="ARBA00022932"/>
    </source>
</evidence>
<keyword evidence="9 13" id="KW-0227">DNA damage</keyword>
<dbReference type="Proteomes" id="UP000248925">
    <property type="component" value="Unassembled WGS sequence"/>
</dbReference>
<dbReference type="CDD" id="cd04485">
    <property type="entry name" value="DnaE_OBF"/>
    <property type="match status" value="1"/>
</dbReference>
<evidence type="ECO:0000256" key="13">
    <source>
        <dbReference type="HAMAP-Rule" id="MF_01902"/>
    </source>
</evidence>
<dbReference type="InterPro" id="IPR004805">
    <property type="entry name" value="DnaE2/DnaE/PolC"/>
</dbReference>
<evidence type="ECO:0000256" key="5">
    <source>
        <dbReference type="ARBA" id="ARBA00022490"/>
    </source>
</evidence>
<evidence type="ECO:0000256" key="8">
    <source>
        <dbReference type="ARBA" id="ARBA00022705"/>
    </source>
</evidence>
<comment type="similarity">
    <text evidence="2 13">Belongs to the DNA polymerase type-C family. DnaE2 subfamily.</text>
</comment>
<dbReference type="InterPro" id="IPR011708">
    <property type="entry name" value="DNA_pol3_alpha_NTPase_dom"/>
</dbReference>
<dbReference type="Gene3D" id="3.20.20.140">
    <property type="entry name" value="Metal-dependent hydrolases"/>
    <property type="match status" value="1"/>
</dbReference>
<dbReference type="InterPro" id="IPR004365">
    <property type="entry name" value="NA-bd_OB_tRNA"/>
</dbReference>
<dbReference type="AlphaFoldDB" id="A0A2W4C8K0"/>
<keyword evidence="5 13" id="KW-0963">Cytoplasm</keyword>
<evidence type="ECO:0000259" key="14">
    <source>
        <dbReference type="SMART" id="SM00481"/>
    </source>
</evidence>
<evidence type="ECO:0000256" key="12">
    <source>
        <dbReference type="ARBA" id="ARBA00049244"/>
    </source>
</evidence>
<dbReference type="GO" id="GO:0008408">
    <property type="term" value="F:3'-5' exonuclease activity"/>
    <property type="evidence" value="ECO:0007669"/>
    <property type="project" value="InterPro"/>
</dbReference>
<dbReference type="CDD" id="cd07434">
    <property type="entry name" value="PHP_PolIIIA_DnaE2"/>
    <property type="match status" value="1"/>
</dbReference>
<dbReference type="GO" id="GO:0003676">
    <property type="term" value="F:nucleic acid binding"/>
    <property type="evidence" value="ECO:0007669"/>
    <property type="project" value="InterPro"/>
</dbReference>
<dbReference type="Pfam" id="PF14579">
    <property type="entry name" value="HHH_6"/>
    <property type="match status" value="1"/>
</dbReference>
<dbReference type="PANTHER" id="PTHR32294">
    <property type="entry name" value="DNA POLYMERASE III SUBUNIT ALPHA"/>
    <property type="match status" value="1"/>
</dbReference>
<dbReference type="RefSeq" id="WP_111163122.1">
    <property type="nucleotide sequence ID" value="NZ_PCDP01000059.1"/>
</dbReference>
<dbReference type="InterPro" id="IPR029460">
    <property type="entry name" value="DNAPol_HHH"/>
</dbReference>
<dbReference type="Pfam" id="PF17657">
    <property type="entry name" value="DNA_pol3_finger"/>
    <property type="match status" value="1"/>
</dbReference>
<dbReference type="InterPro" id="IPR004013">
    <property type="entry name" value="PHP_dom"/>
</dbReference>
<dbReference type="GO" id="GO:0006260">
    <property type="term" value="P:DNA replication"/>
    <property type="evidence" value="ECO:0007669"/>
    <property type="project" value="UniProtKB-KW"/>
</dbReference>
<dbReference type="NCBIfam" id="NF004225">
    <property type="entry name" value="PRK05672.1"/>
    <property type="match status" value="1"/>
</dbReference>
<organism evidence="15 16">
    <name type="scientific">Rhizobium tubonense</name>
    <dbReference type="NCBI Taxonomy" id="484088"/>
    <lineage>
        <taxon>Bacteria</taxon>
        <taxon>Pseudomonadati</taxon>
        <taxon>Pseudomonadota</taxon>
        <taxon>Alphaproteobacteria</taxon>
        <taxon>Hyphomicrobiales</taxon>
        <taxon>Rhizobiaceae</taxon>
        <taxon>Rhizobium/Agrobacterium group</taxon>
        <taxon>Rhizobium</taxon>
    </lineage>
</organism>
<feature type="domain" description="Polymerase/histidinol phosphatase N-terminal" evidence="14">
    <location>
        <begin position="13"/>
        <end position="98"/>
    </location>
</feature>
<dbReference type="PANTHER" id="PTHR32294:SF4">
    <property type="entry name" value="ERROR-PRONE DNA POLYMERASE"/>
    <property type="match status" value="1"/>
</dbReference>
<keyword evidence="11 13" id="KW-0234">DNA repair</keyword>
<dbReference type="Pfam" id="PF01336">
    <property type="entry name" value="tRNA_anti-codon"/>
    <property type="match status" value="1"/>
</dbReference>
<dbReference type="Pfam" id="PF02811">
    <property type="entry name" value="PHP"/>
    <property type="match status" value="1"/>
</dbReference>
<name>A0A2W4C8K0_9HYPH</name>
<dbReference type="InterPro" id="IPR003141">
    <property type="entry name" value="Pol/His_phosphatase_N"/>
</dbReference>
<dbReference type="GO" id="GO:0003887">
    <property type="term" value="F:DNA-directed DNA polymerase activity"/>
    <property type="evidence" value="ECO:0007669"/>
    <property type="project" value="UniProtKB-UniRule"/>
</dbReference>
<evidence type="ECO:0000256" key="1">
    <source>
        <dbReference type="ARBA" id="ARBA00004496"/>
    </source>
</evidence>
<evidence type="ECO:0000256" key="6">
    <source>
        <dbReference type="ARBA" id="ARBA00022679"/>
    </source>
</evidence>
<dbReference type="EMBL" id="PCDP01000059">
    <property type="protein sequence ID" value="PZM09742.1"/>
    <property type="molecule type" value="Genomic_DNA"/>
</dbReference>
<dbReference type="GO" id="GO:0005737">
    <property type="term" value="C:cytoplasm"/>
    <property type="evidence" value="ECO:0007669"/>
    <property type="project" value="UniProtKB-SubCell"/>
</dbReference>
<dbReference type="InterPro" id="IPR040982">
    <property type="entry name" value="DNA_pol3_finger"/>
</dbReference>
<comment type="function">
    <text evidence="13">DNA polymerase involved in damage-induced mutagenesis and translesion synthesis (TLS). It is not the major replicative DNA polymerase.</text>
</comment>
<evidence type="ECO:0000256" key="2">
    <source>
        <dbReference type="ARBA" id="ARBA00007391"/>
    </source>
</evidence>
<gene>
    <name evidence="13" type="primary">dnaE2</name>
    <name evidence="15" type="ORF">CPY51_26090</name>
</gene>
<keyword evidence="6 13" id="KW-0808">Transferase</keyword>
<keyword evidence="16" id="KW-1185">Reference proteome</keyword>
<dbReference type="HAMAP" id="MF_01902">
    <property type="entry name" value="DNApol_error_prone"/>
    <property type="match status" value="1"/>
</dbReference>
<keyword evidence="8 13" id="KW-0235">DNA replication</keyword>
<evidence type="ECO:0000313" key="15">
    <source>
        <dbReference type="EMBL" id="PZM09742.1"/>
    </source>
</evidence>
<dbReference type="InterPro" id="IPR023073">
    <property type="entry name" value="DnaE2"/>
</dbReference>
<dbReference type="Pfam" id="PF07733">
    <property type="entry name" value="DNA_pol3_alpha"/>
    <property type="match status" value="1"/>
</dbReference>
<keyword evidence="7 13" id="KW-0548">Nucleotidyltransferase</keyword>
<dbReference type="SMART" id="SM00481">
    <property type="entry name" value="POLIIIAc"/>
    <property type="match status" value="1"/>
</dbReference>
<reference evidence="15 16" key="1">
    <citation type="journal article" date="2018" name="Sci. Rep.">
        <title>Rhizobium tumorigenes sp. nov., a novel plant tumorigenic bacterium isolated from cane gall tumors on thornless blackberry.</title>
        <authorList>
            <person name="Kuzmanovi N."/>
            <person name="Smalla K."/>
            <person name="Gronow S."/>
            <person name="PuBawska J."/>
        </authorList>
    </citation>
    <scope>NUCLEOTIDE SEQUENCE [LARGE SCALE GENOMIC DNA]</scope>
    <source>
        <strain evidence="15 16">CCBAU 85046</strain>
    </source>
</reference>
<evidence type="ECO:0000256" key="11">
    <source>
        <dbReference type="ARBA" id="ARBA00023204"/>
    </source>
</evidence>
<sequence length="1161" mass="130671">MSTAPVFFEPVFFEIGARTNFSFLEGASSPEEMVMQATRLGLSGLGIADRNSVAGVVRAYSQEQAILEDYEKKSQENLERRERGEKEEKLLKPVPVRPGARLVFSDGTPDILAFPQNRTGWAHLCRLLSAGNLRARKGSCILNEEDLAKWGDEMMLALVPAPSLIDDAEYRQKLEACLGRLRRRFRRKFHMALSPSYDGRETFVFATLSMIAARSGVSLIATNQPLYHTPARRPLSDVVATIREHTTVAEAGFRLAPNSERYLKSGREMARLFGAYPQAIANTVEFFGQLSFSVKELSHNYPDESVPGEAPAETLERLVREGAAGRYPRGIPPKVAEQIDYELDLIRKMEYEHYFLTVRNIVWHARHELKILCQGRGSAANSTVCYCLGITEVDPMITTLLFERFISTERNEPPDIDVDFEHSRREEVIQFIHSKYGKEHAGLTAAVTSYRARSAGREVAKAFGMSEDVQSALASTIWGWSADDLSEREAKAAGLDLSDRTTQRVLSYASELMGFPRHLTQHVGGFVITRDRLDEVMPIMNTAMKDRYMVEWDKDDLDTVGILKIDILALGMLTCLAKAFSLLALHYEKKVTLADLGNIVGAEGDRVYDMICRADTIGVFQIESRAQMSMLPRLRPREFYDLVIEVAIVRPGPIQGKMVHPYLKRREDVQARRKVDYPSPTLEKVLKRTLGVPLFQEQAMQIAITAAGFPPAKADRLRRSMATFKRSGKVNEFRDDMINGMIGNKYTREFAERCFSQIEGFGEYGFPESHAASFALLVYASSWMKAYYPDVFCAAMLNSQPMGFYAPAQLVRDAREHGVEVRPVDINLSEWDSTLEEVEFDRGAIDRRHISMRDVIKTKRAVRLGFRQVKGLSENDIKDRLIANRGDRYVSVRDLWLRSGLAKSDIERLADADAFCTIGLGRREALWAVRALDAKSAAEKLPLFDLADRADLQVEPEVVLPTMLPGEQVVEDYRYLSLSLKAHPVSFLRTEFSQMDIVRNVDLLTVPNGRMVTVAGLVLVRQRPGSAKGVIFMTLEDETGVANAIVWEKVFDKYRSVVMGARLVKVRGRLQSQSGVIHVVADHIEDLTSALGILQREARRFAGNQRADEAMHPTADHREKKLVLQIERQVRERAIIKAAATDGRSEVAETASVMPRGRNFH</sequence>
<dbReference type="OrthoDB" id="9803237at2"/>
<accession>A0A2W4C8K0</accession>
<dbReference type="NCBIfam" id="TIGR00594">
    <property type="entry name" value="polc"/>
    <property type="match status" value="1"/>
</dbReference>
<protein>
    <recommendedName>
        <fullName evidence="4 13">Error-prone DNA polymerase</fullName>
        <ecNumber evidence="3 13">2.7.7.7</ecNumber>
    </recommendedName>
</protein>